<keyword evidence="2" id="KW-1185">Reference proteome</keyword>
<comment type="caution">
    <text evidence="1">The sequence shown here is derived from an EMBL/GenBank/DDBJ whole genome shotgun (WGS) entry which is preliminary data.</text>
</comment>
<proteinExistence type="predicted"/>
<dbReference type="OrthoDB" id="5919017at2"/>
<gene>
    <name evidence="1" type="ORF">WG78_00035</name>
</gene>
<accession>A0A0N0GQL6</accession>
<protein>
    <recommendedName>
        <fullName evidence="3">RloB-like protein</fullName>
    </recommendedName>
</protein>
<organism evidence="1 2">
    <name type="scientific">Amantichitinum ursilacus</name>
    <dbReference type="NCBI Taxonomy" id="857265"/>
    <lineage>
        <taxon>Bacteria</taxon>
        <taxon>Pseudomonadati</taxon>
        <taxon>Pseudomonadota</taxon>
        <taxon>Betaproteobacteria</taxon>
        <taxon>Neisseriales</taxon>
        <taxon>Chitinibacteraceae</taxon>
        <taxon>Amantichitinum</taxon>
    </lineage>
</organism>
<dbReference type="Proteomes" id="UP000037939">
    <property type="component" value="Unassembled WGS sequence"/>
</dbReference>
<evidence type="ECO:0008006" key="3">
    <source>
        <dbReference type="Google" id="ProtNLM"/>
    </source>
</evidence>
<dbReference type="RefSeq" id="WP_053935742.1">
    <property type="nucleotide sequence ID" value="NZ_LAQT01000001.1"/>
</dbReference>
<dbReference type="STRING" id="857265.WG78_00035"/>
<evidence type="ECO:0000313" key="2">
    <source>
        <dbReference type="Proteomes" id="UP000037939"/>
    </source>
</evidence>
<dbReference type="EMBL" id="LAQT01000001">
    <property type="protein sequence ID" value="KPC55000.1"/>
    <property type="molecule type" value="Genomic_DNA"/>
</dbReference>
<reference evidence="1 2" key="1">
    <citation type="submission" date="2015-07" db="EMBL/GenBank/DDBJ databases">
        <title>Draft genome sequence of the Amantichitinum ursilacus IGB-41, a new chitin-degrading bacterium.</title>
        <authorList>
            <person name="Kirstahler P."/>
            <person name="Guenther M."/>
            <person name="Grumaz C."/>
            <person name="Rupp S."/>
            <person name="Zibek S."/>
            <person name="Sohn K."/>
        </authorList>
    </citation>
    <scope>NUCLEOTIDE SEQUENCE [LARGE SCALE GENOMIC DNA]</scope>
    <source>
        <strain evidence="1 2">IGB-41</strain>
    </source>
</reference>
<dbReference type="AlphaFoldDB" id="A0A0N0GQL6"/>
<sequence length="169" mass="18818">MIRKVVKQRETILIICEGRTDEAFFKFLRQMFMSQGHAAAGPKITIKDAGGMGGLHVCRTALREPGEYTHRVVVYDGDVDAPLAIKQEILAKGWSLIVIDQCIEALLLTLLQRRVPANSNACKIAMQAVTKASLMEVETYAAMLTQRRILEAKDRIPQLAEVLRHFGVA</sequence>
<evidence type="ECO:0000313" key="1">
    <source>
        <dbReference type="EMBL" id="KPC55000.1"/>
    </source>
</evidence>
<name>A0A0N0GQL6_9NEIS</name>